<evidence type="ECO:0000313" key="8">
    <source>
        <dbReference type="EMBL" id="TNY22724.1"/>
    </source>
</evidence>
<evidence type="ECO:0000256" key="2">
    <source>
        <dbReference type="ARBA" id="ARBA00007719"/>
    </source>
</evidence>
<name>A0A5C5G302_9BASI</name>
<dbReference type="CDD" id="cd04646">
    <property type="entry name" value="LbH_Dynactin_6"/>
    <property type="match status" value="1"/>
</dbReference>
<evidence type="ECO:0000256" key="4">
    <source>
        <dbReference type="ARBA" id="ARBA00022490"/>
    </source>
</evidence>
<comment type="caution">
    <text evidence="8">The sequence shown here is derived from an EMBL/GenBank/DDBJ whole genome shotgun (WGS) entry which is preliminary data.</text>
</comment>
<evidence type="ECO:0000256" key="7">
    <source>
        <dbReference type="SAM" id="MobiDB-lite"/>
    </source>
</evidence>
<evidence type="ECO:0000256" key="6">
    <source>
        <dbReference type="ARBA" id="ARBA00034687"/>
    </source>
</evidence>
<feature type="region of interest" description="Disordered" evidence="7">
    <location>
        <begin position="153"/>
        <end position="217"/>
    </location>
</feature>
<comment type="function">
    <text evidence="6">Part of the dynactin complex that activates the molecular motor dynein for ultra-processive transport along microtubules.</text>
</comment>
<dbReference type="STRING" id="5288.A0A5C5G302"/>
<keyword evidence="4" id="KW-0963">Cytoplasm</keyword>
<organism evidence="8 9">
    <name type="scientific">Rhodotorula diobovata</name>
    <dbReference type="NCBI Taxonomy" id="5288"/>
    <lineage>
        <taxon>Eukaryota</taxon>
        <taxon>Fungi</taxon>
        <taxon>Dikarya</taxon>
        <taxon>Basidiomycota</taxon>
        <taxon>Pucciniomycotina</taxon>
        <taxon>Microbotryomycetes</taxon>
        <taxon>Sporidiobolales</taxon>
        <taxon>Sporidiobolaceae</taxon>
        <taxon>Rhodotorula</taxon>
    </lineage>
</organism>
<dbReference type="EMBL" id="SOZI01000021">
    <property type="protein sequence ID" value="TNY22724.1"/>
    <property type="molecule type" value="Genomic_DNA"/>
</dbReference>
<keyword evidence="9" id="KW-1185">Reference proteome</keyword>
<evidence type="ECO:0000313" key="9">
    <source>
        <dbReference type="Proteomes" id="UP000311382"/>
    </source>
</evidence>
<reference evidence="8 9" key="1">
    <citation type="submission" date="2019-03" db="EMBL/GenBank/DDBJ databases">
        <title>Rhodosporidium diobovatum UCD-FST 08-225 genome sequencing, assembly, and annotation.</title>
        <authorList>
            <person name="Fakankun I.U."/>
            <person name="Fristensky B."/>
            <person name="Levin D.B."/>
        </authorList>
    </citation>
    <scope>NUCLEOTIDE SEQUENCE [LARGE SCALE GENOMIC DNA]</scope>
    <source>
        <strain evidence="8 9">UCD-FST 08-225</strain>
    </source>
</reference>
<protein>
    <recommendedName>
        <fullName evidence="3">Dynactin subunit 6</fullName>
    </recommendedName>
</protein>
<dbReference type="Proteomes" id="UP000311382">
    <property type="component" value="Unassembled WGS sequence"/>
</dbReference>
<dbReference type="OrthoDB" id="2355at2759"/>
<dbReference type="AlphaFoldDB" id="A0A5C5G302"/>
<feature type="compositionally biased region" description="Pro residues" evidence="7">
    <location>
        <begin position="160"/>
        <end position="183"/>
    </location>
</feature>
<sequence>MSSRDIKDSFKVGSRTVVVQDCDLRGDITIGSGTVLHPRCTILAVGGPIIFGSNNIVEENVVIVNRLRQPMVIGDNNLFEVGCRIESPSIGDWNTFGIRSRVSSFVQVGSNCVVGAGCIVLPSPFPNGSPFTTPQPPELPPKTTDAALLEVPTTDTPMSSPAPTPSGSPAPASPSPASAPSPAPRSAQTPSDSLPDYTHVFGSENRRRKASGEGTGQAKALFVKHWEYLRETLPKHHKLKMF</sequence>
<dbReference type="InterPro" id="IPR011004">
    <property type="entry name" value="Trimer_LpxA-like_sf"/>
</dbReference>
<dbReference type="SUPFAM" id="SSF51161">
    <property type="entry name" value="Trimeric LpxA-like enzymes"/>
    <property type="match status" value="1"/>
</dbReference>
<evidence type="ECO:0000256" key="1">
    <source>
        <dbReference type="ARBA" id="ARBA00004245"/>
    </source>
</evidence>
<keyword evidence="5" id="KW-0206">Cytoskeleton</keyword>
<dbReference type="GO" id="GO:0070840">
    <property type="term" value="F:dynein complex binding"/>
    <property type="evidence" value="ECO:0007669"/>
    <property type="project" value="TreeGrafter"/>
</dbReference>
<dbReference type="PANTHER" id="PTHR13072:SF0">
    <property type="entry name" value="DYNACTIN SUBUNIT 6"/>
    <property type="match status" value="1"/>
</dbReference>
<evidence type="ECO:0000256" key="5">
    <source>
        <dbReference type="ARBA" id="ARBA00023212"/>
    </source>
</evidence>
<comment type="similarity">
    <text evidence="2">Belongs to the dynactin subunits 5/6 family. Dynactin subunit 6 subfamily.</text>
</comment>
<gene>
    <name evidence="8" type="ORF">DMC30DRAFT_445053</name>
</gene>
<dbReference type="GO" id="GO:0005869">
    <property type="term" value="C:dynactin complex"/>
    <property type="evidence" value="ECO:0007669"/>
    <property type="project" value="InterPro"/>
</dbReference>
<evidence type="ECO:0000256" key="3">
    <source>
        <dbReference type="ARBA" id="ARBA00016573"/>
    </source>
</evidence>
<accession>A0A5C5G302</accession>
<comment type="subcellular location">
    <subcellularLocation>
        <location evidence="1">Cytoplasm</location>
        <location evidence="1">Cytoskeleton</location>
    </subcellularLocation>
</comment>
<dbReference type="PANTHER" id="PTHR13072">
    <property type="entry name" value="DYNACTIN 6"/>
    <property type="match status" value="1"/>
</dbReference>
<dbReference type="InterPro" id="IPR027777">
    <property type="entry name" value="DCTN6"/>
</dbReference>
<dbReference type="GO" id="GO:0007052">
    <property type="term" value="P:mitotic spindle organization"/>
    <property type="evidence" value="ECO:0007669"/>
    <property type="project" value="TreeGrafter"/>
</dbReference>
<proteinExistence type="inferred from homology"/>
<dbReference type="Gene3D" id="2.160.10.10">
    <property type="entry name" value="Hexapeptide repeat proteins"/>
    <property type="match status" value="1"/>
</dbReference>